<dbReference type="Gene3D" id="3.40.630.30">
    <property type="match status" value="1"/>
</dbReference>
<dbReference type="InterPro" id="IPR016181">
    <property type="entry name" value="Acyl_CoA_acyltransferase"/>
</dbReference>
<evidence type="ECO:0000313" key="2">
    <source>
        <dbReference type="EMBL" id="KAG2451800.1"/>
    </source>
</evidence>
<evidence type="ECO:0000313" key="3">
    <source>
        <dbReference type="Proteomes" id="UP000613740"/>
    </source>
</evidence>
<dbReference type="GO" id="GO:0016747">
    <property type="term" value="F:acyltransferase activity, transferring groups other than amino-acyl groups"/>
    <property type="evidence" value="ECO:0007669"/>
    <property type="project" value="InterPro"/>
</dbReference>
<reference evidence="2" key="1">
    <citation type="journal article" date="2020" name="bioRxiv">
        <title>Comparative genomics of Chlamydomonas.</title>
        <authorList>
            <person name="Craig R.J."/>
            <person name="Hasan A.R."/>
            <person name="Ness R.W."/>
            <person name="Keightley P.D."/>
        </authorList>
    </citation>
    <scope>NUCLEOTIDE SEQUENCE</scope>
    <source>
        <strain evidence="2">CCAP 11/173</strain>
    </source>
</reference>
<dbReference type="PANTHER" id="PTHR47489">
    <property type="entry name" value="ACYL-COA N-ACYLTRANSFERASES (NAT) SUPERFAMILY PROTEIN"/>
    <property type="match status" value="1"/>
</dbReference>
<evidence type="ECO:0000259" key="1">
    <source>
        <dbReference type="PROSITE" id="PS51186"/>
    </source>
</evidence>
<organism evidence="2 3">
    <name type="scientific">Chlamydomonas schloesseri</name>
    <dbReference type="NCBI Taxonomy" id="2026947"/>
    <lineage>
        <taxon>Eukaryota</taxon>
        <taxon>Viridiplantae</taxon>
        <taxon>Chlorophyta</taxon>
        <taxon>core chlorophytes</taxon>
        <taxon>Chlorophyceae</taxon>
        <taxon>CS clade</taxon>
        <taxon>Chlamydomonadales</taxon>
        <taxon>Chlamydomonadaceae</taxon>
        <taxon>Chlamydomonas</taxon>
    </lineage>
</organism>
<dbReference type="PANTHER" id="PTHR47489:SF2">
    <property type="entry name" value="GCN5-RELATED N-ACETYLTRANSFERASE 5, CHLOROPLASTIC"/>
    <property type="match status" value="1"/>
</dbReference>
<dbReference type="PROSITE" id="PS51186">
    <property type="entry name" value="GNAT"/>
    <property type="match status" value="1"/>
</dbReference>
<name>A0A835WSI9_9CHLO</name>
<dbReference type="OrthoDB" id="2017234at2759"/>
<dbReference type="Pfam" id="PF00583">
    <property type="entry name" value="Acetyltransf_1"/>
    <property type="match status" value="1"/>
</dbReference>
<dbReference type="SUPFAM" id="SSF55729">
    <property type="entry name" value="Acyl-CoA N-acyltransferases (Nat)"/>
    <property type="match status" value="1"/>
</dbReference>
<accession>A0A835WSI9</accession>
<dbReference type="Proteomes" id="UP000613740">
    <property type="component" value="Unassembled WGS sequence"/>
</dbReference>
<comment type="caution">
    <text evidence="2">The sequence shown here is derived from an EMBL/GenBank/DDBJ whole genome shotgun (WGS) entry which is preliminary data.</text>
</comment>
<dbReference type="AlphaFoldDB" id="A0A835WSI9"/>
<dbReference type="EMBL" id="JAEHOD010000007">
    <property type="protein sequence ID" value="KAG2451800.1"/>
    <property type="molecule type" value="Genomic_DNA"/>
</dbReference>
<dbReference type="CDD" id="cd04301">
    <property type="entry name" value="NAT_SF"/>
    <property type="match status" value="1"/>
</dbReference>
<proteinExistence type="predicted"/>
<protein>
    <recommendedName>
        <fullName evidence="1">N-acetyltransferase domain-containing protein</fullName>
    </recommendedName>
</protein>
<keyword evidence="3" id="KW-1185">Reference proteome</keyword>
<sequence length="281" mass="29224">MQYTRPAVSQASRDAASSARFSASFSLRKACRSAGATVHRCRCYETAVGQTQRHGVRCAASSADAAHAAAAADALPRLAEVSVPGGRLVVRPITPGEIQAAGVVLTRAFAGSSEAVSLKEVLSDLEGQGGASQGGAAAPTGCFLVARLYPSTDAASGSSMALPPGQDSRLVATASVSLSGQDMPLRRLPPPNPPPAGAAYISNMAVDPKFRRQGVARALLAACEEVARGAGLREAALHVREVDAAARALYDSAGYKLMAKDSWVDTMKHNMRPRLLMKREL</sequence>
<dbReference type="InterPro" id="IPR000182">
    <property type="entry name" value="GNAT_dom"/>
</dbReference>
<gene>
    <name evidence="2" type="ORF">HYH02_003576</name>
</gene>
<feature type="domain" description="N-acetyltransferase" evidence="1">
    <location>
        <begin position="88"/>
        <end position="281"/>
    </location>
</feature>